<keyword evidence="1" id="KW-0812">Transmembrane</keyword>
<name>A0ABU5DDH3_9BURK</name>
<dbReference type="EMBL" id="JAXCLA010000002">
    <property type="protein sequence ID" value="MDY0744336.1"/>
    <property type="molecule type" value="Genomic_DNA"/>
</dbReference>
<proteinExistence type="predicted"/>
<reference evidence="2 3" key="1">
    <citation type="submission" date="2023-11" db="EMBL/GenBank/DDBJ databases">
        <title>Paucibacter sp. nov., isolated from fresh soil in Korea.</title>
        <authorList>
            <person name="Le N.T.T."/>
        </authorList>
    </citation>
    <scope>NUCLEOTIDE SEQUENCE [LARGE SCALE GENOMIC DNA]</scope>
    <source>
        <strain evidence="2 3">R3-3</strain>
    </source>
</reference>
<evidence type="ECO:0000256" key="1">
    <source>
        <dbReference type="SAM" id="Phobius"/>
    </source>
</evidence>
<sequence length="136" mass="14433">MTTLAKRARNQGGIALIEALVGMLIFTFGILGMIGLQASMTRAQGSAHYRADASNLASELFGLIQTDTLANMDKYASGKCADYARCADWLRRVQATLPSGQAVVAAASTSGAVNVTVSWAQGGDRNNYQTSMVWQP</sequence>
<gene>
    <name evidence="2" type="ORF">SNE35_07455</name>
</gene>
<keyword evidence="1" id="KW-0472">Membrane</keyword>
<evidence type="ECO:0000313" key="3">
    <source>
        <dbReference type="Proteomes" id="UP001285263"/>
    </source>
</evidence>
<protein>
    <submittedName>
        <fullName evidence="2">Pilus assembly protein PilV</fullName>
    </submittedName>
</protein>
<keyword evidence="3" id="KW-1185">Reference proteome</keyword>
<organism evidence="2 3">
    <name type="scientific">Roseateles agri</name>
    <dbReference type="NCBI Taxonomy" id="3098619"/>
    <lineage>
        <taxon>Bacteria</taxon>
        <taxon>Pseudomonadati</taxon>
        <taxon>Pseudomonadota</taxon>
        <taxon>Betaproteobacteria</taxon>
        <taxon>Burkholderiales</taxon>
        <taxon>Sphaerotilaceae</taxon>
        <taxon>Roseateles</taxon>
    </lineage>
</organism>
<evidence type="ECO:0000313" key="2">
    <source>
        <dbReference type="EMBL" id="MDY0744336.1"/>
    </source>
</evidence>
<dbReference type="Proteomes" id="UP001285263">
    <property type="component" value="Unassembled WGS sequence"/>
</dbReference>
<dbReference type="RefSeq" id="WP_320422227.1">
    <property type="nucleotide sequence ID" value="NZ_JAXCLA010000002.1"/>
</dbReference>
<comment type="caution">
    <text evidence="2">The sequence shown here is derived from an EMBL/GenBank/DDBJ whole genome shotgun (WGS) entry which is preliminary data.</text>
</comment>
<accession>A0ABU5DDH3</accession>
<feature type="transmembrane region" description="Helical" evidence="1">
    <location>
        <begin position="12"/>
        <end position="36"/>
    </location>
</feature>
<keyword evidence="1" id="KW-1133">Transmembrane helix</keyword>